<dbReference type="InterPro" id="IPR028090">
    <property type="entry name" value="JAB_dom_prok"/>
</dbReference>
<feature type="domain" description="JAB" evidence="6">
    <location>
        <begin position="7"/>
        <end position="125"/>
    </location>
</feature>
<sequence>MRVEISNSVRDKLRKALRTAGSREIGGVLMGEQVAPGHFKVVDLSIDSQTGGRAHFVRDSEAHAEALAAFFRETGHQYDRFNYLGEWHSHPRFSVTPSTQDVKSMNDLVEGERGIDFAVLLIVRLQWWRWISCSCTLFCRNAKPVPVDLLEEQR</sequence>
<evidence type="ECO:0000259" key="6">
    <source>
        <dbReference type="Pfam" id="PF14464"/>
    </source>
</evidence>
<dbReference type="GO" id="GO:0008237">
    <property type="term" value="F:metallopeptidase activity"/>
    <property type="evidence" value="ECO:0007669"/>
    <property type="project" value="UniProtKB-KW"/>
</dbReference>
<organism evidence="7 8">
    <name type="scientific">Halopseudomonas yangmingensis</name>
    <dbReference type="NCBI Taxonomy" id="1720063"/>
    <lineage>
        <taxon>Bacteria</taxon>
        <taxon>Pseudomonadati</taxon>
        <taxon>Pseudomonadota</taxon>
        <taxon>Gammaproteobacteria</taxon>
        <taxon>Pseudomonadales</taxon>
        <taxon>Pseudomonadaceae</taxon>
        <taxon>Halopseudomonas</taxon>
    </lineage>
</organism>
<keyword evidence="8" id="KW-1185">Reference proteome</keyword>
<accession>A0A1I4RIW8</accession>
<evidence type="ECO:0000256" key="5">
    <source>
        <dbReference type="ARBA" id="ARBA00023049"/>
    </source>
</evidence>
<evidence type="ECO:0000256" key="1">
    <source>
        <dbReference type="ARBA" id="ARBA00022670"/>
    </source>
</evidence>
<dbReference type="Proteomes" id="UP000243629">
    <property type="component" value="Unassembled WGS sequence"/>
</dbReference>
<gene>
    <name evidence="7" type="ORF">SAMN05216217_10720</name>
</gene>
<evidence type="ECO:0000256" key="2">
    <source>
        <dbReference type="ARBA" id="ARBA00022723"/>
    </source>
</evidence>
<evidence type="ECO:0000256" key="3">
    <source>
        <dbReference type="ARBA" id="ARBA00022801"/>
    </source>
</evidence>
<evidence type="ECO:0000313" key="8">
    <source>
        <dbReference type="Proteomes" id="UP000243629"/>
    </source>
</evidence>
<protein>
    <submittedName>
        <fullName evidence="7">Integrative and conjugative element protein, VC0181 family</fullName>
    </submittedName>
</protein>
<dbReference type="SUPFAM" id="SSF102712">
    <property type="entry name" value="JAB1/MPN domain"/>
    <property type="match status" value="1"/>
</dbReference>
<dbReference type="STRING" id="1720063.SAMN05216217_10720"/>
<keyword evidence="1" id="KW-0645">Protease</keyword>
<dbReference type="AlphaFoldDB" id="A0A1I4RIW8"/>
<dbReference type="EMBL" id="FOUI01000007">
    <property type="protein sequence ID" value="SFM52167.1"/>
    <property type="molecule type" value="Genomic_DNA"/>
</dbReference>
<keyword evidence="4" id="KW-0862">Zinc</keyword>
<dbReference type="RefSeq" id="WP_093475205.1">
    <property type="nucleotide sequence ID" value="NZ_FOUI01000007.1"/>
</dbReference>
<dbReference type="Gene3D" id="3.40.140.10">
    <property type="entry name" value="Cytidine Deaminase, domain 2"/>
    <property type="match status" value="1"/>
</dbReference>
<name>A0A1I4RIW8_9GAMM</name>
<keyword evidence="2" id="KW-0479">Metal-binding</keyword>
<dbReference type="Pfam" id="PF14464">
    <property type="entry name" value="Prok-JAB"/>
    <property type="match status" value="1"/>
</dbReference>
<dbReference type="GO" id="GO:0046872">
    <property type="term" value="F:metal ion binding"/>
    <property type="evidence" value="ECO:0007669"/>
    <property type="project" value="UniProtKB-KW"/>
</dbReference>
<evidence type="ECO:0000313" key="7">
    <source>
        <dbReference type="EMBL" id="SFM52167.1"/>
    </source>
</evidence>
<reference evidence="8" key="1">
    <citation type="submission" date="2016-10" db="EMBL/GenBank/DDBJ databases">
        <authorList>
            <person name="Varghese N."/>
            <person name="Submissions S."/>
        </authorList>
    </citation>
    <scope>NUCLEOTIDE SEQUENCE [LARGE SCALE GENOMIC DNA]</scope>
    <source>
        <strain evidence="8">DSM 24213</strain>
    </source>
</reference>
<keyword evidence="5" id="KW-0482">Metalloprotease</keyword>
<proteinExistence type="predicted"/>
<dbReference type="GO" id="GO:0006508">
    <property type="term" value="P:proteolysis"/>
    <property type="evidence" value="ECO:0007669"/>
    <property type="project" value="UniProtKB-KW"/>
</dbReference>
<keyword evidence="3" id="KW-0378">Hydrolase</keyword>
<evidence type="ECO:0000256" key="4">
    <source>
        <dbReference type="ARBA" id="ARBA00022833"/>
    </source>
</evidence>
<dbReference type="OrthoDB" id="5470925at2"/>